<dbReference type="PANTHER" id="PTHR10963:SF68">
    <property type="entry name" value="GLYCOSIDASE CRH1-RELATED"/>
    <property type="match status" value="1"/>
</dbReference>
<name>A0AAN6DEG8_PICAN</name>
<feature type="compositionally biased region" description="Polar residues" evidence="4">
    <location>
        <begin position="392"/>
        <end position="437"/>
    </location>
</feature>
<dbReference type="Pfam" id="PF00722">
    <property type="entry name" value="Glyco_hydro_16"/>
    <property type="match status" value="1"/>
</dbReference>
<keyword evidence="1" id="KW-0378">Hydrolase</keyword>
<dbReference type="PANTHER" id="PTHR10963">
    <property type="entry name" value="GLYCOSYL HYDROLASE-RELATED"/>
    <property type="match status" value="1"/>
</dbReference>
<evidence type="ECO:0000256" key="2">
    <source>
        <dbReference type="ARBA" id="ARBA00023295"/>
    </source>
</evidence>
<reference evidence="6" key="1">
    <citation type="journal article" date="2021" name="G3 (Bethesda)">
        <title>Genomic diversity, chromosomal rearrangements, and interspecies hybridization in the ogataea polymorpha species complex.</title>
        <authorList>
            <person name="Hanson S.J."/>
            <person name="Cinneide E.O."/>
            <person name="Salzberg L.I."/>
            <person name="Wolfe K.H."/>
            <person name="McGowan J."/>
            <person name="Fitzpatrick D.A."/>
            <person name="Matlin K."/>
        </authorList>
    </citation>
    <scope>NUCLEOTIDE SEQUENCE</scope>
    <source>
        <strain evidence="6">61-244</strain>
    </source>
</reference>
<dbReference type="GeneID" id="66126580"/>
<dbReference type="PROSITE" id="PS51762">
    <property type="entry name" value="GH16_2"/>
    <property type="match status" value="1"/>
</dbReference>
<dbReference type="AlphaFoldDB" id="A0AAN6DEG8"/>
<dbReference type="PRINTS" id="PR00737">
    <property type="entry name" value="GLHYDRLASE16"/>
</dbReference>
<dbReference type="GO" id="GO:0009277">
    <property type="term" value="C:fungal-type cell wall"/>
    <property type="evidence" value="ECO:0007669"/>
    <property type="project" value="TreeGrafter"/>
</dbReference>
<dbReference type="SUPFAM" id="SSF49899">
    <property type="entry name" value="Concanavalin A-like lectins/glucanases"/>
    <property type="match status" value="1"/>
</dbReference>
<organism evidence="6 7">
    <name type="scientific">Pichia angusta</name>
    <name type="common">Yeast</name>
    <name type="synonym">Hansenula polymorpha</name>
    <dbReference type="NCBI Taxonomy" id="870730"/>
    <lineage>
        <taxon>Eukaryota</taxon>
        <taxon>Fungi</taxon>
        <taxon>Dikarya</taxon>
        <taxon>Ascomycota</taxon>
        <taxon>Saccharomycotina</taxon>
        <taxon>Pichiomycetes</taxon>
        <taxon>Pichiales</taxon>
        <taxon>Pichiaceae</taxon>
        <taxon>Ogataea</taxon>
    </lineage>
</organism>
<evidence type="ECO:0000256" key="3">
    <source>
        <dbReference type="PIRSR" id="PIRSR608264-1"/>
    </source>
</evidence>
<dbReference type="InterPro" id="IPR050546">
    <property type="entry name" value="Glycosyl_Hydrlase_16"/>
</dbReference>
<feature type="active site" description="Nucleophile" evidence="3">
    <location>
        <position position="210"/>
    </location>
</feature>
<dbReference type="InterPro" id="IPR013320">
    <property type="entry name" value="ConA-like_dom_sf"/>
</dbReference>
<protein>
    <recommendedName>
        <fullName evidence="5">GH16 domain-containing protein</fullName>
    </recommendedName>
</protein>
<proteinExistence type="predicted"/>
<evidence type="ECO:0000313" key="6">
    <source>
        <dbReference type="EMBL" id="KAG7818661.1"/>
    </source>
</evidence>
<evidence type="ECO:0000313" key="7">
    <source>
        <dbReference type="Proteomes" id="UP001196530"/>
    </source>
</evidence>
<evidence type="ECO:0000256" key="1">
    <source>
        <dbReference type="ARBA" id="ARBA00022801"/>
    </source>
</evidence>
<gene>
    <name evidence="6" type="ORF">KL928_002529</name>
</gene>
<dbReference type="GO" id="GO:0031505">
    <property type="term" value="P:fungal-type cell wall organization"/>
    <property type="evidence" value="ECO:0007669"/>
    <property type="project" value="TreeGrafter"/>
</dbReference>
<dbReference type="Proteomes" id="UP001196530">
    <property type="component" value="Unassembled WGS sequence"/>
</dbReference>
<dbReference type="RefSeq" id="XP_043059683.1">
    <property type="nucleotide sequence ID" value="XM_043203015.1"/>
</dbReference>
<dbReference type="EMBL" id="JAHLUX010000005">
    <property type="protein sequence ID" value="KAG7818661.1"/>
    <property type="molecule type" value="Genomic_DNA"/>
</dbReference>
<dbReference type="GO" id="GO:0016757">
    <property type="term" value="F:glycosyltransferase activity"/>
    <property type="evidence" value="ECO:0007669"/>
    <property type="project" value="TreeGrafter"/>
</dbReference>
<feature type="compositionally biased region" description="Low complexity" evidence="4">
    <location>
        <begin position="438"/>
        <end position="467"/>
    </location>
</feature>
<feature type="region of interest" description="Disordered" evidence="4">
    <location>
        <begin position="380"/>
        <end position="467"/>
    </location>
</feature>
<dbReference type="GO" id="GO:0004553">
    <property type="term" value="F:hydrolase activity, hydrolyzing O-glycosyl compounds"/>
    <property type="evidence" value="ECO:0007669"/>
    <property type="project" value="InterPro"/>
</dbReference>
<feature type="domain" description="GH16" evidence="5">
    <location>
        <begin position="110"/>
        <end position="318"/>
    </location>
</feature>
<evidence type="ECO:0000256" key="4">
    <source>
        <dbReference type="SAM" id="MobiDB-lite"/>
    </source>
</evidence>
<feature type="active site" description="Proton donor" evidence="3">
    <location>
        <position position="214"/>
    </location>
</feature>
<dbReference type="InterPro" id="IPR000757">
    <property type="entry name" value="Beta-glucanase-like"/>
</dbReference>
<accession>A0AAN6DEG8</accession>
<comment type="caution">
    <text evidence="6">The sequence shown here is derived from an EMBL/GenBank/DDBJ whole genome shotgun (WGS) entry which is preliminary data.</text>
</comment>
<dbReference type="Gene3D" id="2.60.120.200">
    <property type="match status" value="1"/>
</dbReference>
<evidence type="ECO:0000259" key="5">
    <source>
        <dbReference type="PROSITE" id="PS51762"/>
    </source>
</evidence>
<sequence>MANRSSETPLKPTTARPELLWAVPCSFVLFQPSWDILAPTQKCSTMYVIYRFWNWAFSSPDCAGAIYRKLGAQYFQLHREPMRSPLVSHVLLCSLVSGLAVAATGSSSVSLATATCNPLKTTGCPADTALAGAISEDFKSASEYFSVYSTPDQIFYSDEGVQLTLAKRFDNPALRSNFYLMFGKVEVLLKAANGTGIISSFYLQSDDLDEIDLEWFGGDGYEVQTNYFSKGNTATYDRGGYHNMDDPRAAFHNYTIDWTAEALTWYVDGKAIRTLTNDSSQGYPQSPMYLMMGIWAGGDSTNSQGTIEWAGGSTNYDDAPFSMYIKKLVAVDYSNGSEYRYEDTSGQWTSIEAVDGQVNGRIGLAEEEFDVLVAGGTLYSEDSDSQTESSTNGATSSHYGSSTPAEGSSYNPTATASGSHNSVSTSKRSITDKSANQSSTTLEALASSSATVSNNSSSQSVSSTNGSNSGRCFNNLNVFVSLVSALLFGLALI</sequence>
<dbReference type="InterPro" id="IPR008264">
    <property type="entry name" value="Beta_glucanase"/>
</dbReference>
<dbReference type="CDD" id="cd02183">
    <property type="entry name" value="GH16_fungal_CRH1_transglycosylase"/>
    <property type="match status" value="1"/>
</dbReference>
<dbReference type="GO" id="GO:0005975">
    <property type="term" value="P:carbohydrate metabolic process"/>
    <property type="evidence" value="ECO:0007669"/>
    <property type="project" value="InterPro"/>
</dbReference>
<keyword evidence="2" id="KW-0326">Glycosidase</keyword>